<dbReference type="PANTHER" id="PTHR11054">
    <property type="entry name" value="6-PHOSPHOGLUCONOLACTONASE"/>
    <property type="match status" value="1"/>
</dbReference>
<accession>A0A6J7DJ36</accession>
<organism evidence="3">
    <name type="scientific">freshwater metagenome</name>
    <dbReference type="NCBI Taxonomy" id="449393"/>
    <lineage>
        <taxon>unclassified sequences</taxon>
        <taxon>metagenomes</taxon>
        <taxon>ecological metagenomes</taxon>
    </lineage>
</organism>
<dbReference type="Pfam" id="PF01182">
    <property type="entry name" value="Glucosamine_iso"/>
    <property type="match status" value="1"/>
</dbReference>
<dbReference type="EMBL" id="CAFBLP010000014">
    <property type="protein sequence ID" value="CAB4870461.1"/>
    <property type="molecule type" value="Genomic_DNA"/>
</dbReference>
<dbReference type="GO" id="GO:0005975">
    <property type="term" value="P:carbohydrate metabolic process"/>
    <property type="evidence" value="ECO:0007669"/>
    <property type="project" value="InterPro"/>
</dbReference>
<dbReference type="InterPro" id="IPR005900">
    <property type="entry name" value="6-phosphogluconolactonase_DevB"/>
</dbReference>
<dbReference type="GO" id="GO:0017057">
    <property type="term" value="F:6-phosphogluconolactonase activity"/>
    <property type="evidence" value="ECO:0007669"/>
    <property type="project" value="InterPro"/>
</dbReference>
<dbReference type="NCBIfam" id="TIGR01198">
    <property type="entry name" value="pgl"/>
    <property type="match status" value="1"/>
</dbReference>
<dbReference type="InterPro" id="IPR039104">
    <property type="entry name" value="6PGL"/>
</dbReference>
<name>A0A6J7DJ36_9ZZZZ</name>
<dbReference type="AlphaFoldDB" id="A0A6J7DJ36"/>
<evidence type="ECO:0000313" key="3">
    <source>
        <dbReference type="EMBL" id="CAB4870461.1"/>
    </source>
</evidence>
<dbReference type="Gene3D" id="3.40.50.1360">
    <property type="match status" value="1"/>
</dbReference>
<dbReference type="PANTHER" id="PTHR11054:SF0">
    <property type="entry name" value="6-PHOSPHOGLUCONOLACTONASE"/>
    <property type="match status" value="1"/>
</dbReference>
<dbReference type="InterPro" id="IPR037171">
    <property type="entry name" value="NagB/RpiA_transferase-like"/>
</dbReference>
<sequence>MWQRWVVQLVVAPTAEQAAITAAAWIMRRVSSAVRLRGTCRIAVSGGSTPVLMFDALAQMPVPWERVQLFQVDERVAPDGDPDRNATQLTDHLIRHVTIRPGSVHLMPVTAAALPSAAARYARVIGQAPLDIVHLGLGDDGHTASWPPGDPVIDALGAVAISGEYNARVRMTLTPGIVNAARSRLLLITGASKSTPLAAWLNGPPDTRAGLPVSRVRRVGTTVVADTAAASRLA</sequence>
<evidence type="ECO:0000256" key="1">
    <source>
        <dbReference type="ARBA" id="ARBA00010662"/>
    </source>
</evidence>
<dbReference type="CDD" id="cd01400">
    <property type="entry name" value="6PGL"/>
    <property type="match status" value="1"/>
</dbReference>
<dbReference type="GO" id="GO:0006098">
    <property type="term" value="P:pentose-phosphate shunt"/>
    <property type="evidence" value="ECO:0007669"/>
    <property type="project" value="InterPro"/>
</dbReference>
<reference evidence="3" key="1">
    <citation type="submission" date="2020-05" db="EMBL/GenBank/DDBJ databases">
        <authorList>
            <person name="Chiriac C."/>
            <person name="Salcher M."/>
            <person name="Ghai R."/>
            <person name="Kavagutti S V."/>
        </authorList>
    </citation>
    <scope>NUCLEOTIDE SEQUENCE</scope>
</reference>
<dbReference type="SUPFAM" id="SSF100950">
    <property type="entry name" value="NagB/RpiA/CoA transferase-like"/>
    <property type="match status" value="1"/>
</dbReference>
<comment type="similarity">
    <text evidence="1">Belongs to the glucosamine/galactosamine-6-phosphate isomerase family. 6-phosphogluconolactonase subfamily.</text>
</comment>
<dbReference type="InterPro" id="IPR006148">
    <property type="entry name" value="Glc/Gal-6P_isomerase"/>
</dbReference>
<evidence type="ECO:0000259" key="2">
    <source>
        <dbReference type="Pfam" id="PF01182"/>
    </source>
</evidence>
<proteinExistence type="inferred from homology"/>
<gene>
    <name evidence="3" type="ORF">UFOPK3376_00796</name>
</gene>
<feature type="domain" description="Glucosamine/galactosamine-6-phosphate isomerase" evidence="2">
    <location>
        <begin position="14"/>
        <end position="222"/>
    </location>
</feature>
<protein>
    <submittedName>
        <fullName evidence="3">Unannotated protein</fullName>
    </submittedName>
</protein>